<comment type="caution">
    <text evidence="8">The sequence shown here is derived from an EMBL/GenBank/DDBJ whole genome shotgun (WGS) entry which is preliminary data.</text>
</comment>
<reference evidence="8" key="1">
    <citation type="submission" date="2021-04" db="EMBL/GenBank/DDBJ databases">
        <authorList>
            <consortium name="Molecular Ecology Group"/>
        </authorList>
    </citation>
    <scope>NUCLEOTIDE SEQUENCE</scope>
</reference>
<dbReference type="GO" id="GO:0120015">
    <property type="term" value="F:sterol transfer activity"/>
    <property type="evidence" value="ECO:0007669"/>
    <property type="project" value="TreeGrafter"/>
</dbReference>
<dbReference type="Pfam" id="PF02893">
    <property type="entry name" value="GRAM"/>
    <property type="match status" value="1"/>
</dbReference>
<dbReference type="GO" id="GO:0140268">
    <property type="term" value="C:endoplasmic reticulum-plasma membrane contact site"/>
    <property type="evidence" value="ECO:0007669"/>
    <property type="project" value="TreeGrafter"/>
</dbReference>
<feature type="compositionally biased region" description="Basic residues" evidence="5">
    <location>
        <begin position="631"/>
        <end position="640"/>
    </location>
</feature>
<feature type="region of interest" description="Disordered" evidence="5">
    <location>
        <begin position="372"/>
        <end position="394"/>
    </location>
</feature>
<dbReference type="GO" id="GO:0005789">
    <property type="term" value="C:endoplasmic reticulum membrane"/>
    <property type="evidence" value="ECO:0007669"/>
    <property type="project" value="UniProtKB-ARBA"/>
</dbReference>
<dbReference type="SMART" id="SM00568">
    <property type="entry name" value="GRAM"/>
    <property type="match status" value="1"/>
</dbReference>
<dbReference type="InterPro" id="IPR004182">
    <property type="entry name" value="GRAM"/>
</dbReference>
<dbReference type="PANTHER" id="PTHR23319">
    <property type="entry name" value="GRAM DOMAIN CONTAINING 1B, ISOFORM E"/>
    <property type="match status" value="1"/>
</dbReference>
<comment type="subcellular location">
    <subcellularLocation>
        <location evidence="1">Membrane</location>
        <topology evidence="1">Single-pass membrane protein</topology>
    </subcellularLocation>
</comment>
<keyword evidence="9" id="KW-1185">Reference proteome</keyword>
<dbReference type="CDD" id="cd13220">
    <property type="entry name" value="PH-GRAM_GRAMDC"/>
    <property type="match status" value="1"/>
</dbReference>
<dbReference type="EMBL" id="CAJHNH020007557">
    <property type="protein sequence ID" value="CAG5134776.1"/>
    <property type="molecule type" value="Genomic_DNA"/>
</dbReference>
<feature type="region of interest" description="Disordered" evidence="5">
    <location>
        <begin position="631"/>
        <end position="671"/>
    </location>
</feature>
<dbReference type="Proteomes" id="UP000678393">
    <property type="component" value="Unassembled WGS sequence"/>
</dbReference>
<dbReference type="AlphaFoldDB" id="A0A8S4A6Y8"/>
<dbReference type="GO" id="GO:0005886">
    <property type="term" value="C:plasma membrane"/>
    <property type="evidence" value="ECO:0007669"/>
    <property type="project" value="TreeGrafter"/>
</dbReference>
<feature type="region of interest" description="Disordered" evidence="5">
    <location>
        <begin position="1"/>
        <end position="90"/>
    </location>
</feature>
<feature type="transmembrane region" description="Helical" evidence="6">
    <location>
        <begin position="684"/>
        <end position="704"/>
    </location>
</feature>
<keyword evidence="3 6" id="KW-1133">Transmembrane helix</keyword>
<evidence type="ECO:0000313" key="9">
    <source>
        <dbReference type="Proteomes" id="UP000678393"/>
    </source>
</evidence>
<evidence type="ECO:0000256" key="4">
    <source>
        <dbReference type="ARBA" id="ARBA00023136"/>
    </source>
</evidence>
<proteinExistence type="predicted"/>
<keyword evidence="4 6" id="KW-0472">Membrane</keyword>
<feature type="compositionally biased region" description="Polar residues" evidence="5">
    <location>
        <begin position="170"/>
        <end position="190"/>
    </location>
</feature>
<accession>A0A8S4A6Y8</accession>
<dbReference type="GO" id="GO:0032366">
    <property type="term" value="P:intracellular sterol transport"/>
    <property type="evidence" value="ECO:0007669"/>
    <property type="project" value="TreeGrafter"/>
</dbReference>
<evidence type="ECO:0000259" key="7">
    <source>
        <dbReference type="PROSITE" id="PS51778"/>
    </source>
</evidence>
<dbReference type="InterPro" id="IPR011993">
    <property type="entry name" value="PH-like_dom_sf"/>
</dbReference>
<feature type="region of interest" description="Disordered" evidence="5">
    <location>
        <begin position="170"/>
        <end position="195"/>
    </location>
</feature>
<evidence type="ECO:0000256" key="6">
    <source>
        <dbReference type="SAM" id="Phobius"/>
    </source>
</evidence>
<dbReference type="InterPro" id="IPR031968">
    <property type="entry name" value="VASt"/>
</dbReference>
<dbReference type="InterPro" id="IPR051482">
    <property type="entry name" value="Cholesterol_transport"/>
</dbReference>
<dbReference type="GO" id="GO:0032934">
    <property type="term" value="F:sterol binding"/>
    <property type="evidence" value="ECO:0007669"/>
    <property type="project" value="TreeGrafter"/>
</dbReference>
<feature type="compositionally biased region" description="Basic and acidic residues" evidence="5">
    <location>
        <begin position="9"/>
        <end position="18"/>
    </location>
</feature>
<organism evidence="8 9">
    <name type="scientific">Candidula unifasciata</name>
    <dbReference type="NCBI Taxonomy" id="100452"/>
    <lineage>
        <taxon>Eukaryota</taxon>
        <taxon>Metazoa</taxon>
        <taxon>Spiralia</taxon>
        <taxon>Lophotrochozoa</taxon>
        <taxon>Mollusca</taxon>
        <taxon>Gastropoda</taxon>
        <taxon>Heterobranchia</taxon>
        <taxon>Euthyneura</taxon>
        <taxon>Panpulmonata</taxon>
        <taxon>Eupulmonata</taxon>
        <taxon>Stylommatophora</taxon>
        <taxon>Helicina</taxon>
        <taxon>Helicoidea</taxon>
        <taxon>Geomitridae</taxon>
        <taxon>Candidula</taxon>
    </lineage>
</organism>
<evidence type="ECO:0000256" key="2">
    <source>
        <dbReference type="ARBA" id="ARBA00022692"/>
    </source>
</evidence>
<dbReference type="Gene3D" id="2.30.29.30">
    <property type="entry name" value="Pleckstrin-homology domain (PH domain)/Phosphotyrosine-binding domain (PTB)"/>
    <property type="match status" value="1"/>
</dbReference>
<name>A0A8S4A6Y8_9EUPU</name>
<sequence>MMQAVSPQSDRRLLDRKQTPSPLMEVRYRRYREVSSSQESLFTPPPLPRPSSQNSSAILKESDEGMKEGSSSFNSPIGSRSSTPDKLPNIFDGNPSFHDCLSDGERGFPDFSTNSSYEKRPRSALDNYDMASLIPRGIRDRSFERSLDNILDKCSEKSLDLTLPIDSWSSLSQDGGKSPDQLSGSSGNKASKSEKKKNRWYNIMSSTYKSRSEDYHKMFKDVPRQERLIVDYSCALQKDILAQGRMYISQKWICFYAKIFNWETMLMIQCKEIIAITKEKTARVIPNAIQITTEKDRYFFTSFGARDKTYMMLFRIWQNALLDQPMSPKELWTWVHYGYGDDLGLTSDDDDYVAPQALEELSEKLKEEFMSSKEEALDSETATTTAEHNHTLSTDDTDFVSDEVFSLSVCNRPLVKPILSIIPPDFLDSSDDSEGEYFCNGHNHLEKMYLDEVFSMNIDTVFECLFTDSLFFRNFVASRKTFDLSLGNWEDDLDDNGNKIRIITYTLTLNNSIGPKTSPSTEKQICYAMSRPGRIYHVDCECCNGGIPYADSFYAVLRYCLTRVSPVKCRVVVTGEVRYRKPVMGMFKGMIDKSAVNGLTDYCRQLSVHLRNEAQRLESIVVGHQMSAAKKKLRRKRVKTHAGVSEGGASSRQSYTERQMSTPPSPSKGVQREDRVLELNAHTLVRIISVILVLLFLFNTVLFYKLWSLETYASSLFGTPMSESMGNTGKLPRSQEEWNQLLQQQKNIHEVEVKKWQEVMSATIRLVEQIFCYQILVRYINLQSATADLGRDVYTVLRFHVYHVEETESC</sequence>
<dbReference type="PANTHER" id="PTHR23319:SF4">
    <property type="entry name" value="GRAM DOMAIN CONTAINING 1B, ISOFORM E"/>
    <property type="match status" value="1"/>
</dbReference>
<feature type="compositionally biased region" description="Polar residues" evidence="5">
    <location>
        <begin position="69"/>
        <end position="84"/>
    </location>
</feature>
<dbReference type="FunFam" id="2.30.29.30:FF:000008">
    <property type="entry name" value="GRAM domain containing 1B"/>
    <property type="match status" value="1"/>
</dbReference>
<protein>
    <recommendedName>
        <fullName evidence="7">VASt domain-containing protein</fullName>
    </recommendedName>
</protein>
<feature type="domain" description="VASt" evidence="7">
    <location>
        <begin position="445"/>
        <end position="618"/>
    </location>
</feature>
<evidence type="ECO:0000313" key="8">
    <source>
        <dbReference type="EMBL" id="CAG5134776.1"/>
    </source>
</evidence>
<gene>
    <name evidence="8" type="ORF">CUNI_LOCUS20334</name>
</gene>
<evidence type="ECO:0000256" key="3">
    <source>
        <dbReference type="ARBA" id="ARBA00022989"/>
    </source>
</evidence>
<dbReference type="Pfam" id="PF16016">
    <property type="entry name" value="VASt"/>
    <property type="match status" value="1"/>
</dbReference>
<keyword evidence="2 6" id="KW-0812">Transmembrane</keyword>
<evidence type="ECO:0000256" key="1">
    <source>
        <dbReference type="ARBA" id="ARBA00004167"/>
    </source>
</evidence>
<dbReference type="PROSITE" id="PS51778">
    <property type="entry name" value="VAST"/>
    <property type="match status" value="1"/>
</dbReference>
<feature type="compositionally biased region" description="Polar residues" evidence="5">
    <location>
        <begin position="648"/>
        <end position="662"/>
    </location>
</feature>
<dbReference type="OrthoDB" id="2162691at2759"/>
<evidence type="ECO:0000256" key="5">
    <source>
        <dbReference type="SAM" id="MobiDB-lite"/>
    </source>
</evidence>